<sequence>MKKSSQAINEDLRKLVIERIKASATDLRISVGSRAYGKQKLLKSVAAGDKLGQQVVKTHLDYLKALASGKVYRG</sequence>
<protein>
    <submittedName>
        <fullName evidence="1">Uncharacterized protein</fullName>
    </submittedName>
</protein>
<gene>
    <name evidence="1" type="ORF">COU96_01665</name>
</gene>
<dbReference type="AlphaFoldDB" id="A0A2M8L5K2"/>
<dbReference type="Proteomes" id="UP000229500">
    <property type="component" value="Unassembled WGS sequence"/>
</dbReference>
<proteinExistence type="predicted"/>
<accession>A0A2M8L5K2</accession>
<comment type="caution">
    <text evidence="1">The sequence shown here is derived from an EMBL/GenBank/DDBJ whole genome shotgun (WGS) entry which is preliminary data.</text>
</comment>
<reference evidence="2" key="1">
    <citation type="submission" date="2017-09" db="EMBL/GenBank/DDBJ databases">
        <title>Depth-based differentiation of microbial function through sediment-hosted aquifers and enrichment of novel symbionts in the deep terrestrial subsurface.</title>
        <authorList>
            <person name="Probst A.J."/>
            <person name="Ladd B."/>
            <person name="Jarett J.K."/>
            <person name="Geller-Mcgrath D.E."/>
            <person name="Sieber C.M.K."/>
            <person name="Emerson J.B."/>
            <person name="Anantharaman K."/>
            <person name="Thomas B.C."/>
            <person name="Malmstrom R."/>
            <person name="Stieglmeier M."/>
            <person name="Klingl A."/>
            <person name="Woyke T."/>
            <person name="Ryan C.M."/>
            <person name="Banfield J.F."/>
        </authorList>
    </citation>
    <scope>NUCLEOTIDE SEQUENCE [LARGE SCALE GENOMIC DNA]</scope>
</reference>
<organism evidence="1 2">
    <name type="scientific">Candidatus Shapirobacteria bacterium CG10_big_fil_rev_8_21_14_0_10_38_14</name>
    <dbReference type="NCBI Taxonomy" id="1974483"/>
    <lineage>
        <taxon>Bacteria</taxon>
        <taxon>Candidatus Shapironibacteriota</taxon>
    </lineage>
</organism>
<dbReference type="EMBL" id="PFEL01000064">
    <property type="protein sequence ID" value="PJE69077.1"/>
    <property type="molecule type" value="Genomic_DNA"/>
</dbReference>
<evidence type="ECO:0000313" key="2">
    <source>
        <dbReference type="Proteomes" id="UP000229500"/>
    </source>
</evidence>
<evidence type="ECO:0000313" key="1">
    <source>
        <dbReference type="EMBL" id="PJE69077.1"/>
    </source>
</evidence>
<name>A0A2M8L5K2_9BACT</name>